<gene>
    <name evidence="2" type="ORF">FEA48_03415</name>
</gene>
<keyword evidence="2" id="KW-0067">ATP-binding</keyword>
<name>A0A5R9AJY8_PSENT</name>
<dbReference type="Gene3D" id="3.40.50.300">
    <property type="entry name" value="P-loop containing nucleotide triphosphate hydrolases"/>
    <property type="match status" value="1"/>
</dbReference>
<dbReference type="GO" id="GO:0005524">
    <property type="term" value="F:ATP binding"/>
    <property type="evidence" value="ECO:0007669"/>
    <property type="project" value="UniProtKB-KW"/>
</dbReference>
<evidence type="ECO:0000313" key="2">
    <source>
        <dbReference type="EMBL" id="TLP78257.1"/>
    </source>
</evidence>
<comment type="caution">
    <text evidence="2">The sequence shown here is derived from an EMBL/GenBank/DDBJ whole genome shotgun (WGS) entry which is preliminary data.</text>
</comment>
<evidence type="ECO:0000313" key="3">
    <source>
        <dbReference type="Proteomes" id="UP000307510"/>
    </source>
</evidence>
<organism evidence="2 3">
    <name type="scientific">Pseudomonas nitroreducens</name>
    <dbReference type="NCBI Taxonomy" id="46680"/>
    <lineage>
        <taxon>Bacteria</taxon>
        <taxon>Pseudomonadati</taxon>
        <taxon>Pseudomonadota</taxon>
        <taxon>Gammaproteobacteria</taxon>
        <taxon>Pseudomonadales</taxon>
        <taxon>Pseudomonadaceae</taxon>
        <taxon>Pseudomonas</taxon>
    </lineage>
</organism>
<sequence length="185" mass="20588">MSESLIVITGGPGAGKSTLLDHLHQHHGLNVVEEGGRAIIREQLAHGGDALPWTDREAYCRKMFEHALTTREQALAAGGLWLFDRGLPDVLGYARLCGLPVPEALQTAAEALRYRRTVFLAPAWKAIYRNDAERRQDFIEAQRTAAVMAEVYEQWGYRVVRLPLAGLEERAAFVLEVLGTVHHAH</sequence>
<dbReference type="Proteomes" id="UP000307510">
    <property type="component" value="Unassembled WGS sequence"/>
</dbReference>
<dbReference type="InterPro" id="IPR027417">
    <property type="entry name" value="P-loop_NTPase"/>
</dbReference>
<dbReference type="RefSeq" id="WP_138212535.1">
    <property type="nucleotide sequence ID" value="NZ_VASG01000001.1"/>
</dbReference>
<reference evidence="2 3" key="1">
    <citation type="submission" date="2019-05" db="EMBL/GenBank/DDBJ databases">
        <authorList>
            <person name="Moore K."/>
            <person name="O'Neill P."/>
            <person name="Farbos A."/>
            <person name="Studholme D.J."/>
        </authorList>
    </citation>
    <scope>NUCLEOTIDE SEQUENCE [LARGE SCALE GENOMIC DNA]</scope>
    <source>
        <strain evidence="2 3">DSM 9128</strain>
    </source>
</reference>
<feature type="domain" description="NadR/Ttd14 AAA" evidence="1">
    <location>
        <begin position="6"/>
        <end position="170"/>
    </location>
</feature>
<dbReference type="SUPFAM" id="SSF52540">
    <property type="entry name" value="P-loop containing nucleoside triphosphate hydrolases"/>
    <property type="match status" value="1"/>
</dbReference>
<reference evidence="3" key="2">
    <citation type="submission" date="2019-06" db="EMBL/GenBank/DDBJ databases">
        <title>AzeR, a transcriptional regulator that responds to azelaic acid in Pseudomonas nitroreducens.</title>
        <authorList>
            <person name="Bez C."/>
            <person name="Javvadi S.G."/>
            <person name="Bertani I."/>
            <person name="Devescovi G."/>
            <person name="Studholme D.J."/>
            <person name="Geller A."/>
            <person name="Levy A."/>
            <person name="Venturi V."/>
        </authorList>
    </citation>
    <scope>NUCLEOTIDE SEQUENCE [LARGE SCALE GENOMIC DNA]</scope>
    <source>
        <strain evidence="3">DSM 9128</strain>
    </source>
</reference>
<dbReference type="EMBL" id="VASG01000001">
    <property type="protein sequence ID" value="TLP78257.1"/>
    <property type="molecule type" value="Genomic_DNA"/>
</dbReference>
<dbReference type="AlphaFoldDB" id="A0A5R9AJY8"/>
<protein>
    <submittedName>
        <fullName evidence="2">ATP-binding protein</fullName>
    </submittedName>
</protein>
<dbReference type="InterPro" id="IPR038727">
    <property type="entry name" value="NadR/Ttd14_AAA_dom"/>
</dbReference>
<proteinExistence type="predicted"/>
<accession>A0A5R9AJY8</accession>
<keyword evidence="2" id="KW-0547">Nucleotide-binding</keyword>
<dbReference type="Pfam" id="PF13521">
    <property type="entry name" value="AAA_28"/>
    <property type="match status" value="1"/>
</dbReference>
<evidence type="ECO:0000259" key="1">
    <source>
        <dbReference type="Pfam" id="PF13521"/>
    </source>
</evidence>